<dbReference type="GeneID" id="77725541"/>
<comment type="similarity">
    <text evidence="1">Belongs to the peptidase C48 family.</text>
</comment>
<feature type="compositionally biased region" description="Low complexity" evidence="5">
    <location>
        <begin position="7"/>
        <end position="16"/>
    </location>
</feature>
<reference evidence="7" key="1">
    <citation type="journal article" date="2022" name="G3 (Bethesda)">
        <title>High quality genome of the basidiomycete yeast Dioszegia hungarica PDD-24b-2 isolated from cloud water.</title>
        <authorList>
            <person name="Jarrige D."/>
            <person name="Haridas S."/>
            <person name="Bleykasten-Grosshans C."/>
            <person name="Joly M."/>
            <person name="Nadalig T."/>
            <person name="Sancelme M."/>
            <person name="Vuilleumier S."/>
            <person name="Grigoriev I.V."/>
            <person name="Amato P."/>
            <person name="Bringel F."/>
        </authorList>
    </citation>
    <scope>NUCLEOTIDE SEQUENCE</scope>
    <source>
        <strain evidence="7">PDD-24b-2</strain>
    </source>
</reference>
<dbReference type="RefSeq" id="XP_052941900.1">
    <property type="nucleotide sequence ID" value="XM_053086340.1"/>
</dbReference>
<dbReference type="SUPFAM" id="SSF54001">
    <property type="entry name" value="Cysteine proteinases"/>
    <property type="match status" value="1"/>
</dbReference>
<dbReference type="Pfam" id="PF02902">
    <property type="entry name" value="Peptidase_C48"/>
    <property type="match status" value="1"/>
</dbReference>
<dbReference type="InterPro" id="IPR003653">
    <property type="entry name" value="Peptidase_C48_C"/>
</dbReference>
<evidence type="ECO:0000313" key="8">
    <source>
        <dbReference type="Proteomes" id="UP001164286"/>
    </source>
</evidence>
<dbReference type="PANTHER" id="PTHR12606:SF141">
    <property type="entry name" value="GH15225P-RELATED"/>
    <property type="match status" value="1"/>
</dbReference>
<evidence type="ECO:0000256" key="3">
    <source>
        <dbReference type="ARBA" id="ARBA00022801"/>
    </source>
</evidence>
<feature type="domain" description="Ubiquitin-like protease family profile" evidence="6">
    <location>
        <begin position="82"/>
        <end position="252"/>
    </location>
</feature>
<dbReference type="Gene3D" id="3.40.395.10">
    <property type="entry name" value="Adenoviral Proteinase, Chain A"/>
    <property type="match status" value="1"/>
</dbReference>
<dbReference type="GO" id="GO:0006508">
    <property type="term" value="P:proteolysis"/>
    <property type="evidence" value="ECO:0007669"/>
    <property type="project" value="UniProtKB-KW"/>
</dbReference>
<proteinExistence type="inferred from homology"/>
<keyword evidence="3" id="KW-0378">Hydrolase</keyword>
<evidence type="ECO:0000256" key="2">
    <source>
        <dbReference type="ARBA" id="ARBA00022670"/>
    </source>
</evidence>
<dbReference type="GO" id="GO:0005634">
    <property type="term" value="C:nucleus"/>
    <property type="evidence" value="ECO:0007669"/>
    <property type="project" value="TreeGrafter"/>
</dbReference>
<organism evidence="7 8">
    <name type="scientific">Dioszegia hungarica</name>
    <dbReference type="NCBI Taxonomy" id="4972"/>
    <lineage>
        <taxon>Eukaryota</taxon>
        <taxon>Fungi</taxon>
        <taxon>Dikarya</taxon>
        <taxon>Basidiomycota</taxon>
        <taxon>Agaricomycotina</taxon>
        <taxon>Tremellomycetes</taxon>
        <taxon>Tremellales</taxon>
        <taxon>Bulleribasidiaceae</taxon>
        <taxon>Dioszegia</taxon>
    </lineage>
</organism>
<evidence type="ECO:0000259" key="6">
    <source>
        <dbReference type="PROSITE" id="PS50600"/>
    </source>
</evidence>
<comment type="caution">
    <text evidence="7">The sequence shown here is derived from an EMBL/GenBank/DDBJ whole genome shotgun (WGS) entry which is preliminary data.</text>
</comment>
<evidence type="ECO:0000313" key="7">
    <source>
        <dbReference type="EMBL" id="KAI9632123.1"/>
    </source>
</evidence>
<evidence type="ECO:0000256" key="1">
    <source>
        <dbReference type="ARBA" id="ARBA00005234"/>
    </source>
</evidence>
<dbReference type="EMBL" id="JAKWFO010000015">
    <property type="protein sequence ID" value="KAI9632123.1"/>
    <property type="molecule type" value="Genomic_DNA"/>
</dbReference>
<dbReference type="AlphaFoldDB" id="A0AA38H0K7"/>
<dbReference type="PANTHER" id="PTHR12606">
    <property type="entry name" value="SENTRIN/SUMO-SPECIFIC PROTEASE"/>
    <property type="match status" value="1"/>
</dbReference>
<keyword evidence="2" id="KW-0645">Protease</keyword>
<dbReference type="InterPro" id="IPR038765">
    <property type="entry name" value="Papain-like_cys_pep_sf"/>
</dbReference>
<keyword evidence="4" id="KW-0788">Thiol protease</keyword>
<feature type="region of interest" description="Disordered" evidence="5">
    <location>
        <begin position="1"/>
        <end position="20"/>
    </location>
</feature>
<accession>A0AA38H0K7</accession>
<protein>
    <recommendedName>
        <fullName evidence="6">Ubiquitin-like protease family profile domain-containing protein</fullName>
    </recommendedName>
</protein>
<evidence type="ECO:0000256" key="5">
    <source>
        <dbReference type="SAM" id="MobiDB-lite"/>
    </source>
</evidence>
<dbReference type="PROSITE" id="PS50600">
    <property type="entry name" value="ULP_PROTEASE"/>
    <property type="match status" value="1"/>
</dbReference>
<keyword evidence="8" id="KW-1185">Reference proteome</keyword>
<dbReference type="Proteomes" id="UP001164286">
    <property type="component" value="Unassembled WGS sequence"/>
</dbReference>
<dbReference type="GO" id="GO:0016929">
    <property type="term" value="F:deSUMOylase activity"/>
    <property type="evidence" value="ECO:0007669"/>
    <property type="project" value="TreeGrafter"/>
</dbReference>
<gene>
    <name evidence="7" type="ORF">MKK02DRAFT_20970</name>
</gene>
<evidence type="ECO:0000256" key="4">
    <source>
        <dbReference type="ARBA" id="ARBA00022807"/>
    </source>
</evidence>
<name>A0AA38H0K7_9TREE</name>
<dbReference type="GO" id="GO:0016926">
    <property type="term" value="P:protein desumoylation"/>
    <property type="evidence" value="ECO:0007669"/>
    <property type="project" value="TreeGrafter"/>
</dbReference>
<sequence length="290" mass="33140">MDQKIYTPTPATARRAQTIASKHSNEDVADILERLELAKAEAEKAAEARVRPSVPSALSEDEDRIVSAAFRDRLFKRSSATAEVHATSIERLRPGKWLNDEIINFYGGMLSKRSAEDKTGKLPKIFYCNTFFFVKMQGKYDKSFGRWTKKVNIFDLDLMIMPINDDGMHWVAAVMDMKAKRVEYYDSMGGTEEKANKAYNTIMRYFAAEHEAKLGTKFDAAPWTLQYLADTTPQQDNGVDCGVFTCQTLEMRSRGLELGAGKWVFGARNMPFLRRMMVYEIAEGKLYKRW</sequence>